<evidence type="ECO:0000256" key="3">
    <source>
        <dbReference type="ARBA" id="ARBA00012438"/>
    </source>
</evidence>
<dbReference type="PROSITE" id="PS50885">
    <property type="entry name" value="HAMP"/>
    <property type="match status" value="1"/>
</dbReference>
<dbReference type="PANTHER" id="PTHR45436:SF5">
    <property type="entry name" value="SENSOR HISTIDINE KINASE TRCS"/>
    <property type="match status" value="1"/>
</dbReference>
<dbReference type="Gene3D" id="1.10.287.130">
    <property type="match status" value="1"/>
</dbReference>
<evidence type="ECO:0000313" key="15">
    <source>
        <dbReference type="Proteomes" id="UP000468901"/>
    </source>
</evidence>
<dbReference type="RefSeq" id="WP_152214827.1">
    <property type="nucleotide sequence ID" value="NZ_JBAQYD010000389.1"/>
</dbReference>
<evidence type="ECO:0000259" key="13">
    <source>
        <dbReference type="PROSITE" id="PS50885"/>
    </source>
</evidence>
<proteinExistence type="predicted"/>
<dbReference type="EC" id="2.7.13.3" evidence="3"/>
<dbReference type="AlphaFoldDB" id="A0A6N6VPS6"/>
<dbReference type="InterPro" id="IPR003660">
    <property type="entry name" value="HAMP_dom"/>
</dbReference>
<evidence type="ECO:0000256" key="6">
    <source>
        <dbReference type="ARBA" id="ARBA00022692"/>
    </source>
</evidence>
<dbReference type="InterPro" id="IPR050428">
    <property type="entry name" value="TCS_sensor_his_kinase"/>
</dbReference>
<evidence type="ECO:0000256" key="11">
    <source>
        <dbReference type="SAM" id="Phobius"/>
    </source>
</evidence>
<keyword evidence="4" id="KW-0597">Phosphoprotein</keyword>
<dbReference type="SUPFAM" id="SSF47384">
    <property type="entry name" value="Homodimeric domain of signal transducing histidine kinase"/>
    <property type="match status" value="1"/>
</dbReference>
<protein>
    <recommendedName>
        <fullName evidence="3">histidine kinase</fullName>
        <ecNumber evidence="3">2.7.13.3</ecNumber>
    </recommendedName>
</protein>
<keyword evidence="10 11" id="KW-0472">Membrane</keyword>
<evidence type="ECO:0000256" key="4">
    <source>
        <dbReference type="ARBA" id="ARBA00022553"/>
    </source>
</evidence>
<dbReference type="InterPro" id="IPR004358">
    <property type="entry name" value="Sig_transdc_His_kin-like_C"/>
</dbReference>
<comment type="caution">
    <text evidence="14">The sequence shown here is derived from an EMBL/GenBank/DDBJ whole genome shotgun (WGS) entry which is preliminary data.</text>
</comment>
<dbReference type="Gene3D" id="3.30.565.10">
    <property type="entry name" value="Histidine kinase-like ATPase, C-terminal domain"/>
    <property type="match status" value="1"/>
</dbReference>
<dbReference type="Pfam" id="PF02518">
    <property type="entry name" value="HATPase_c"/>
    <property type="match status" value="1"/>
</dbReference>
<dbReference type="GO" id="GO:0000155">
    <property type="term" value="F:phosphorelay sensor kinase activity"/>
    <property type="evidence" value="ECO:0007669"/>
    <property type="project" value="InterPro"/>
</dbReference>
<dbReference type="SMART" id="SM00387">
    <property type="entry name" value="HATPase_c"/>
    <property type="match status" value="1"/>
</dbReference>
<organism evidence="14 15">
    <name type="scientific">Parvibaculum sedimenti</name>
    <dbReference type="NCBI Taxonomy" id="2608632"/>
    <lineage>
        <taxon>Bacteria</taxon>
        <taxon>Pseudomonadati</taxon>
        <taxon>Pseudomonadota</taxon>
        <taxon>Alphaproteobacteria</taxon>
        <taxon>Hyphomicrobiales</taxon>
        <taxon>Parvibaculaceae</taxon>
        <taxon>Parvibaculum</taxon>
    </lineage>
</organism>
<dbReference type="EMBL" id="WESC01000003">
    <property type="protein sequence ID" value="KAB7741524.1"/>
    <property type="molecule type" value="Genomic_DNA"/>
</dbReference>
<dbReference type="PROSITE" id="PS50109">
    <property type="entry name" value="HIS_KIN"/>
    <property type="match status" value="1"/>
</dbReference>
<evidence type="ECO:0000256" key="5">
    <source>
        <dbReference type="ARBA" id="ARBA00022679"/>
    </source>
</evidence>
<dbReference type="Proteomes" id="UP000468901">
    <property type="component" value="Unassembled WGS sequence"/>
</dbReference>
<comment type="subcellular location">
    <subcellularLocation>
        <location evidence="2">Membrane</location>
    </subcellularLocation>
</comment>
<keyword evidence="15" id="KW-1185">Reference proteome</keyword>
<dbReference type="InterPro" id="IPR005467">
    <property type="entry name" value="His_kinase_dom"/>
</dbReference>
<reference evidence="14 15" key="1">
    <citation type="submission" date="2019-09" db="EMBL/GenBank/DDBJ databases">
        <title>Parvibaculum sedimenti sp. nov., isolated from sediment.</title>
        <authorList>
            <person name="Wang Y."/>
        </authorList>
    </citation>
    <scope>NUCLEOTIDE SEQUENCE [LARGE SCALE GENOMIC DNA]</scope>
    <source>
        <strain evidence="14 15">HXT-9</strain>
    </source>
</reference>
<dbReference type="PANTHER" id="PTHR45436">
    <property type="entry name" value="SENSOR HISTIDINE KINASE YKOH"/>
    <property type="match status" value="1"/>
</dbReference>
<accession>A0A6N6VPS6</accession>
<dbReference type="GO" id="GO:0005886">
    <property type="term" value="C:plasma membrane"/>
    <property type="evidence" value="ECO:0007669"/>
    <property type="project" value="TreeGrafter"/>
</dbReference>
<evidence type="ECO:0000256" key="8">
    <source>
        <dbReference type="ARBA" id="ARBA00022989"/>
    </source>
</evidence>
<evidence type="ECO:0000256" key="10">
    <source>
        <dbReference type="ARBA" id="ARBA00023136"/>
    </source>
</evidence>
<sequence>MKLRSLRLRLLFMALVANALALAISGVGLVYLFERHVEQRIDSELETYLNQLAGLVTFAPDGTATISTPLSDPRFDQPLSGLYWQVGDDARGTLLRSRSLWDTTLALPRDTLGNGAVHRHELAGPGKAQLIVRERSITYRTGGDNRTLRIAVGIDASEARTAARAFAGDLIPSLILLGAVLLGAAWAQVQLGLRPLEEIRRGVGAIRSGIRRRLPHDFPEEVMPLAEEVNNLLDAQEKAIEQARASAGDLAHGLKTPLTALAADARALRERGDAETARNIEDIAEAMHRHIERALTKARLRGSQRTATPVAPLAERLIQTIRKTPLGSALQWENEIAPHVSAAIDPDDLAELLGNIIENAAKWARTRVCLSSIARDGIVTVVIDDDGPGIPEASRHAVLERGVRLDQTKSGSGLGLAIVGDIVEAYGGELTLEESPLGGLRVGVKLPSARRAPHTQPH</sequence>
<name>A0A6N6VPS6_9HYPH</name>
<keyword evidence="5" id="KW-0808">Transferase</keyword>
<evidence type="ECO:0000256" key="9">
    <source>
        <dbReference type="ARBA" id="ARBA00023012"/>
    </source>
</evidence>
<evidence type="ECO:0000313" key="14">
    <source>
        <dbReference type="EMBL" id="KAB7741524.1"/>
    </source>
</evidence>
<comment type="catalytic activity">
    <reaction evidence="1">
        <text>ATP + protein L-histidine = ADP + protein N-phospho-L-histidine.</text>
        <dbReference type="EC" id="2.7.13.3"/>
    </reaction>
</comment>
<keyword evidence="7 14" id="KW-0418">Kinase</keyword>
<evidence type="ECO:0000256" key="2">
    <source>
        <dbReference type="ARBA" id="ARBA00004370"/>
    </source>
</evidence>
<keyword evidence="8 11" id="KW-1133">Transmembrane helix</keyword>
<feature type="domain" description="HAMP" evidence="13">
    <location>
        <begin position="190"/>
        <end position="241"/>
    </location>
</feature>
<dbReference type="SUPFAM" id="SSF55874">
    <property type="entry name" value="ATPase domain of HSP90 chaperone/DNA topoisomerase II/histidine kinase"/>
    <property type="match status" value="1"/>
</dbReference>
<dbReference type="InterPro" id="IPR036097">
    <property type="entry name" value="HisK_dim/P_sf"/>
</dbReference>
<evidence type="ECO:0000256" key="1">
    <source>
        <dbReference type="ARBA" id="ARBA00000085"/>
    </source>
</evidence>
<keyword evidence="6 11" id="KW-0812">Transmembrane</keyword>
<dbReference type="InterPro" id="IPR036890">
    <property type="entry name" value="HATPase_C_sf"/>
</dbReference>
<evidence type="ECO:0000256" key="7">
    <source>
        <dbReference type="ARBA" id="ARBA00022777"/>
    </source>
</evidence>
<evidence type="ECO:0000259" key="12">
    <source>
        <dbReference type="PROSITE" id="PS50109"/>
    </source>
</evidence>
<keyword evidence="9" id="KW-0902">Two-component regulatory system</keyword>
<feature type="domain" description="Histidine kinase" evidence="12">
    <location>
        <begin position="249"/>
        <end position="450"/>
    </location>
</feature>
<dbReference type="PRINTS" id="PR00344">
    <property type="entry name" value="BCTRLSENSOR"/>
</dbReference>
<feature type="transmembrane region" description="Helical" evidence="11">
    <location>
        <begin position="12"/>
        <end position="33"/>
    </location>
</feature>
<gene>
    <name evidence="14" type="ORF">F2P47_03710</name>
</gene>
<dbReference type="InterPro" id="IPR003594">
    <property type="entry name" value="HATPase_dom"/>
</dbReference>